<keyword evidence="1" id="KW-0812">Transmembrane</keyword>
<gene>
    <name evidence="2" type="ORF">PDE001_LOCUS9065</name>
</gene>
<evidence type="ECO:0000313" key="2">
    <source>
        <dbReference type="EMBL" id="CAI5743878.1"/>
    </source>
</evidence>
<feature type="transmembrane region" description="Helical" evidence="1">
    <location>
        <begin position="677"/>
        <end position="699"/>
    </location>
</feature>
<reference evidence="2" key="1">
    <citation type="submission" date="2022-12" db="EMBL/GenBank/DDBJ databases">
        <authorList>
            <person name="Webb A."/>
        </authorList>
    </citation>
    <scope>NUCLEOTIDE SEQUENCE</scope>
    <source>
        <strain evidence="2">Pd1</strain>
    </source>
</reference>
<organism evidence="2 3">
    <name type="scientific">Peronospora destructor</name>
    <dbReference type="NCBI Taxonomy" id="86335"/>
    <lineage>
        <taxon>Eukaryota</taxon>
        <taxon>Sar</taxon>
        <taxon>Stramenopiles</taxon>
        <taxon>Oomycota</taxon>
        <taxon>Peronosporomycetes</taxon>
        <taxon>Peronosporales</taxon>
        <taxon>Peronosporaceae</taxon>
        <taxon>Peronospora</taxon>
    </lineage>
</organism>
<feature type="transmembrane region" description="Helical" evidence="1">
    <location>
        <begin position="752"/>
        <end position="774"/>
    </location>
</feature>
<dbReference type="Proteomes" id="UP001162029">
    <property type="component" value="Unassembled WGS sequence"/>
</dbReference>
<sequence>MTQCVNRSSIEYMAGAKLQFEADSKRVQKIIDMNDKVLADQRNTTMTCTHTFLTTLKKQVTMSKANSTLGCFTDNFYENMPDTDDLSSSRSLVLAVRSLLTTQVVLEANNSASKQATKFESQLVEMWNAIDAVKASIEKTIGRTNTLVSQQLNSLAPILSENDGSGHTQQSASRLGRLGKVAPSKLSNPLTLTSTASLAAIRKSGRTLHKALEVLAGLHDGFTDVLDTVDKTWELLEKQLNATVQQATQLQQELVYAAESTAQQINRTSTAVRTSLDQAQQEVSTSFNILREQWQIAVKKLVAEGFTPWQRLGDHLVAELTANQRQSVRPETSIQRKFLLPDRTLNSNLEKEHQKLAITSREEGSKSTKLSPPKEDKFDIDTAVLRASLVDVGTFVTQVVFYVDVGRLVVLAADLAVGLITESYSDMPIVDIRGITTVDTIGSVCEVFLCQHSISAVCFTLVTKASELLRVLVTFLLLFCAASAATVGLFIWKKDHNAHCQSSDAPANFSPTTIQRITRAFFENNGKTSERVVDPLDEIQKYATIINDSIRSDYAALTLDTAIVWKNQSVALDDLSDCTTTTSTLVRMLQDCDINGEVALAADASLSSQCLMTSLSNNNSALVTPLSTTKQMSENAPFLAPSIAFELCFPAEGSHYVGRDEVVGQLQHNLACATEKAVYFSFASWWLLVVIFVATRFAVRMIINAAGVYWWRFLSANRLQFVGFCQEDGDIVASDKLQAAIQRCLHQAKCQIVCRFVGIGLAFLSVVTVTFIVFHGVV</sequence>
<dbReference type="AlphaFoldDB" id="A0AAV0V5U5"/>
<keyword evidence="3" id="KW-1185">Reference proteome</keyword>
<evidence type="ECO:0000256" key="1">
    <source>
        <dbReference type="SAM" id="Phobius"/>
    </source>
</evidence>
<keyword evidence="1" id="KW-0472">Membrane</keyword>
<accession>A0AAV0V5U5</accession>
<protein>
    <submittedName>
        <fullName evidence="2">Uncharacterized protein</fullName>
    </submittedName>
</protein>
<name>A0AAV0V5U5_9STRA</name>
<proteinExistence type="predicted"/>
<dbReference type="EMBL" id="CANTFM010001973">
    <property type="protein sequence ID" value="CAI5743878.1"/>
    <property type="molecule type" value="Genomic_DNA"/>
</dbReference>
<evidence type="ECO:0000313" key="3">
    <source>
        <dbReference type="Proteomes" id="UP001162029"/>
    </source>
</evidence>
<comment type="caution">
    <text evidence="2">The sequence shown here is derived from an EMBL/GenBank/DDBJ whole genome shotgun (WGS) entry which is preliminary data.</text>
</comment>
<keyword evidence="1" id="KW-1133">Transmembrane helix</keyword>